<dbReference type="Pfam" id="PF09365">
    <property type="entry name" value="DUF2461"/>
    <property type="match status" value="2"/>
</dbReference>
<dbReference type="PANTHER" id="PTHR36452">
    <property type="entry name" value="CHROMOSOME 12, WHOLE GENOME SHOTGUN SEQUENCE"/>
    <property type="match status" value="1"/>
</dbReference>
<dbReference type="EMBL" id="KN833003">
    <property type="protein sequence ID" value="KIM80653.1"/>
    <property type="molecule type" value="Genomic_DNA"/>
</dbReference>
<keyword evidence="3" id="KW-1185">Reference proteome</keyword>
<dbReference type="InParanoid" id="A0A0C3B396"/>
<accession>A0A0C3B396</accession>
<gene>
    <name evidence="2" type="ORF">PILCRDRAFT_9468</name>
</gene>
<dbReference type="AlphaFoldDB" id="A0A0C3B396"/>
<name>A0A0C3B396_PILCF</name>
<feature type="region of interest" description="Disordered" evidence="1">
    <location>
        <begin position="1"/>
        <end position="131"/>
    </location>
</feature>
<dbReference type="InterPro" id="IPR012808">
    <property type="entry name" value="CHP02453"/>
</dbReference>
<dbReference type="STRING" id="765440.A0A0C3B396"/>
<feature type="compositionally biased region" description="Acidic residues" evidence="1">
    <location>
        <begin position="37"/>
        <end position="71"/>
    </location>
</feature>
<reference evidence="3" key="2">
    <citation type="submission" date="2015-01" db="EMBL/GenBank/DDBJ databases">
        <title>Evolutionary Origins and Diversification of the Mycorrhizal Mutualists.</title>
        <authorList>
            <consortium name="DOE Joint Genome Institute"/>
            <consortium name="Mycorrhizal Genomics Consortium"/>
            <person name="Kohler A."/>
            <person name="Kuo A."/>
            <person name="Nagy L.G."/>
            <person name="Floudas D."/>
            <person name="Copeland A."/>
            <person name="Barry K.W."/>
            <person name="Cichocki N."/>
            <person name="Veneault-Fourrey C."/>
            <person name="LaButti K."/>
            <person name="Lindquist E.A."/>
            <person name="Lipzen A."/>
            <person name="Lundell T."/>
            <person name="Morin E."/>
            <person name="Murat C."/>
            <person name="Riley R."/>
            <person name="Ohm R."/>
            <person name="Sun H."/>
            <person name="Tunlid A."/>
            <person name="Henrissat B."/>
            <person name="Grigoriev I.V."/>
            <person name="Hibbett D.S."/>
            <person name="Martin F."/>
        </authorList>
    </citation>
    <scope>NUCLEOTIDE SEQUENCE [LARGE SCALE GENOMIC DNA]</scope>
    <source>
        <strain evidence="3">F 1598</strain>
    </source>
</reference>
<dbReference type="PANTHER" id="PTHR36452:SF1">
    <property type="entry name" value="DUF2461 DOMAIN-CONTAINING PROTEIN"/>
    <property type="match status" value="1"/>
</dbReference>
<dbReference type="HOGENOM" id="CLU_036742_3_0_1"/>
<evidence type="ECO:0000313" key="3">
    <source>
        <dbReference type="Proteomes" id="UP000054166"/>
    </source>
</evidence>
<feature type="compositionally biased region" description="Basic residues" evidence="1">
    <location>
        <begin position="89"/>
        <end position="113"/>
    </location>
</feature>
<feature type="compositionally biased region" description="Acidic residues" evidence="1">
    <location>
        <begin position="117"/>
        <end position="128"/>
    </location>
</feature>
<protein>
    <submittedName>
        <fullName evidence="2">Uncharacterized protein</fullName>
    </submittedName>
</protein>
<evidence type="ECO:0000256" key="1">
    <source>
        <dbReference type="SAM" id="MobiDB-lite"/>
    </source>
</evidence>
<reference evidence="2 3" key="1">
    <citation type="submission" date="2014-04" db="EMBL/GenBank/DDBJ databases">
        <authorList>
            <consortium name="DOE Joint Genome Institute"/>
            <person name="Kuo A."/>
            <person name="Tarkka M."/>
            <person name="Buscot F."/>
            <person name="Kohler A."/>
            <person name="Nagy L.G."/>
            <person name="Floudas D."/>
            <person name="Copeland A."/>
            <person name="Barry K.W."/>
            <person name="Cichocki N."/>
            <person name="Veneault-Fourrey C."/>
            <person name="LaButti K."/>
            <person name="Lindquist E.A."/>
            <person name="Lipzen A."/>
            <person name="Lundell T."/>
            <person name="Morin E."/>
            <person name="Murat C."/>
            <person name="Sun H."/>
            <person name="Tunlid A."/>
            <person name="Henrissat B."/>
            <person name="Grigoriev I.V."/>
            <person name="Hibbett D.S."/>
            <person name="Martin F."/>
            <person name="Nordberg H.P."/>
            <person name="Cantor M.N."/>
            <person name="Hua S.X."/>
        </authorList>
    </citation>
    <scope>NUCLEOTIDE SEQUENCE [LARGE SCALE GENOMIC DNA]</scope>
    <source>
        <strain evidence="2 3">F 1598</strain>
    </source>
</reference>
<sequence>MPAIRSTRSKTSRSPPKPTVRATTTSKSKLQRKGKADDEDDLDPNESSSDDGGDVYEDPESAGEDGDEDDDVRSMDSDALDDDELISKTPRKRKRASPVKKTPSKKSSPRKKKKDNDDEPENDLELQEGQELVGTVVQAPKTGRVPPGQISKNTFSFLTQLSDPKCNDREWFKLNEPVYRLAEQEWKDFIEAFTTIIVDEVDSQIPVLPPKDYIMRIYRDVRFSNDKTPYKTNFSASFSRGGRKGIFAHYYMFVVYRIGTAFTTVSLTPGLKRFLRGTVQPGNQSFLAAGLWHPAKNELETLRSHILRSSANFRSIISAPDFVAHFGEPKPVTQPKKKQSKSDIDIPQRSSIFGRDDELKVAPKGIDKSHPDIDLLKCRSFAVVHRFMDDQVLAPDFKEELAKVAKIAQPFNRCLNNMITLPVADDDSDDDE</sequence>
<organism evidence="2 3">
    <name type="scientific">Piloderma croceum (strain F 1598)</name>
    <dbReference type="NCBI Taxonomy" id="765440"/>
    <lineage>
        <taxon>Eukaryota</taxon>
        <taxon>Fungi</taxon>
        <taxon>Dikarya</taxon>
        <taxon>Basidiomycota</taxon>
        <taxon>Agaricomycotina</taxon>
        <taxon>Agaricomycetes</taxon>
        <taxon>Agaricomycetidae</taxon>
        <taxon>Atheliales</taxon>
        <taxon>Atheliaceae</taxon>
        <taxon>Piloderma</taxon>
    </lineage>
</organism>
<evidence type="ECO:0000313" key="2">
    <source>
        <dbReference type="EMBL" id="KIM80653.1"/>
    </source>
</evidence>
<dbReference type="OrthoDB" id="2537769at2759"/>
<proteinExistence type="predicted"/>
<dbReference type="Proteomes" id="UP000054166">
    <property type="component" value="Unassembled WGS sequence"/>
</dbReference>